<comment type="caution">
    <text evidence="1">The sequence shown here is derived from an EMBL/GenBank/DDBJ whole genome shotgun (WGS) entry which is preliminary data.</text>
</comment>
<gene>
    <name evidence="1" type="ORF">GCM10009550_54330</name>
</gene>
<evidence type="ECO:0000313" key="2">
    <source>
        <dbReference type="Proteomes" id="UP001500665"/>
    </source>
</evidence>
<protein>
    <recommendedName>
        <fullName evidence="3">Lipoprotein</fullName>
    </recommendedName>
</protein>
<dbReference type="Proteomes" id="UP001500665">
    <property type="component" value="Unassembled WGS sequence"/>
</dbReference>
<evidence type="ECO:0000313" key="1">
    <source>
        <dbReference type="EMBL" id="GAA0961571.1"/>
    </source>
</evidence>
<proteinExistence type="predicted"/>
<dbReference type="EMBL" id="BAAAHH010000026">
    <property type="protein sequence ID" value="GAA0961571.1"/>
    <property type="molecule type" value="Genomic_DNA"/>
</dbReference>
<keyword evidence="2" id="KW-1185">Reference proteome</keyword>
<reference evidence="1 2" key="1">
    <citation type="journal article" date="2019" name="Int. J. Syst. Evol. Microbiol.">
        <title>The Global Catalogue of Microorganisms (GCM) 10K type strain sequencing project: providing services to taxonomists for standard genome sequencing and annotation.</title>
        <authorList>
            <consortium name="The Broad Institute Genomics Platform"/>
            <consortium name="The Broad Institute Genome Sequencing Center for Infectious Disease"/>
            <person name="Wu L."/>
            <person name="Ma J."/>
        </authorList>
    </citation>
    <scope>NUCLEOTIDE SEQUENCE [LARGE SCALE GENOMIC DNA]</scope>
    <source>
        <strain evidence="1 2">JCM 10696</strain>
    </source>
</reference>
<sequence>MGRSWVLLGLLFTVGCSAFGWGGRELRPGPDVAAWVEPDQRTVLISALGGACEESAKVKVRETPDTVEITVIVRSSDGTCILIGIPRAYKVVLREVLGSRKIVDGDAVEYPRAGERPVEGSAEYEIPVTVEYD</sequence>
<organism evidence="1 2">
    <name type="scientific">Actinocorallia libanotica</name>
    <dbReference type="NCBI Taxonomy" id="46162"/>
    <lineage>
        <taxon>Bacteria</taxon>
        <taxon>Bacillati</taxon>
        <taxon>Actinomycetota</taxon>
        <taxon>Actinomycetes</taxon>
        <taxon>Streptosporangiales</taxon>
        <taxon>Thermomonosporaceae</taxon>
        <taxon>Actinocorallia</taxon>
    </lineage>
</organism>
<accession>A0ABN1RQC0</accession>
<evidence type="ECO:0008006" key="3">
    <source>
        <dbReference type="Google" id="ProtNLM"/>
    </source>
</evidence>
<dbReference type="PROSITE" id="PS51257">
    <property type="entry name" value="PROKAR_LIPOPROTEIN"/>
    <property type="match status" value="1"/>
</dbReference>
<name>A0ABN1RQC0_9ACTN</name>